<feature type="chain" id="PRO_5012692527" evidence="1">
    <location>
        <begin position="20"/>
        <end position="208"/>
    </location>
</feature>
<dbReference type="RefSeq" id="WP_089321733.1">
    <property type="nucleotide sequence ID" value="NZ_FZOQ01000037.1"/>
</dbReference>
<accession>A0A239L8A1</accession>
<evidence type="ECO:0000256" key="1">
    <source>
        <dbReference type="SAM" id="SignalP"/>
    </source>
</evidence>
<keyword evidence="1" id="KW-0732">Signal</keyword>
<keyword evidence="3" id="KW-1185">Reference proteome</keyword>
<proteinExistence type="predicted"/>
<feature type="signal peptide" evidence="1">
    <location>
        <begin position="1"/>
        <end position="19"/>
    </location>
</feature>
<evidence type="ECO:0000313" key="2">
    <source>
        <dbReference type="EMBL" id="SNT26836.1"/>
    </source>
</evidence>
<dbReference type="EMBL" id="FZOQ01000037">
    <property type="protein sequence ID" value="SNT26836.1"/>
    <property type="molecule type" value="Genomic_DNA"/>
</dbReference>
<protein>
    <submittedName>
        <fullName evidence="2">Uncharacterized protein</fullName>
    </submittedName>
</protein>
<dbReference type="OrthoDB" id="978892at2"/>
<dbReference type="Proteomes" id="UP000198432">
    <property type="component" value="Unassembled WGS sequence"/>
</dbReference>
<sequence length="208" mass="22295">MFRNILYAVLLGVSMAACLSQNDNETEGAEAPTLKDMPADADGAVEAPLLPEPANFVVEKGHVGDVRIGMPVEAMRQDVPMGMVIADTTLTQEGQQSTAYRLYPEGDAQGLLIEQTCAAEVCRVWRITVESPDYKTPKGIRVGSTYSEVQQAYPISSVTFEEGNLVAVAEDAGMSFILDTSQLEASKLSSFTAATLPPATLVESILVY</sequence>
<name>A0A239L8A1_9BACT</name>
<reference evidence="3" key="1">
    <citation type="submission" date="2017-06" db="EMBL/GenBank/DDBJ databases">
        <authorList>
            <person name="Varghese N."/>
            <person name="Submissions S."/>
        </authorList>
    </citation>
    <scope>NUCLEOTIDE SEQUENCE [LARGE SCALE GENOMIC DNA]</scope>
    <source>
        <strain evidence="3">NKM1</strain>
    </source>
</reference>
<evidence type="ECO:0000313" key="3">
    <source>
        <dbReference type="Proteomes" id="UP000198432"/>
    </source>
</evidence>
<organism evidence="2 3">
    <name type="scientific">Pontibacter ummariensis</name>
    <dbReference type="NCBI Taxonomy" id="1610492"/>
    <lineage>
        <taxon>Bacteria</taxon>
        <taxon>Pseudomonadati</taxon>
        <taxon>Bacteroidota</taxon>
        <taxon>Cytophagia</taxon>
        <taxon>Cytophagales</taxon>
        <taxon>Hymenobacteraceae</taxon>
        <taxon>Pontibacter</taxon>
    </lineage>
</organism>
<gene>
    <name evidence="2" type="ORF">SAMN06296052_13734</name>
</gene>
<dbReference type="AlphaFoldDB" id="A0A239L8A1"/>
<dbReference type="PROSITE" id="PS51257">
    <property type="entry name" value="PROKAR_LIPOPROTEIN"/>
    <property type="match status" value="1"/>
</dbReference>